<name>A0A8H3YW73_VENIN</name>
<evidence type="ECO:0000313" key="5">
    <source>
        <dbReference type="Proteomes" id="UP000447873"/>
    </source>
</evidence>
<reference evidence="4 5" key="1">
    <citation type="submission" date="2018-12" db="EMBL/GenBank/DDBJ databases">
        <title>Venturia inaequalis Genome Resource.</title>
        <authorList>
            <person name="Lichtner F.J."/>
        </authorList>
    </citation>
    <scope>NUCLEOTIDE SEQUENCE [LARGE SCALE GENOMIC DNA]</scope>
    <source>
        <strain evidence="4 5">120213</strain>
    </source>
</reference>
<protein>
    <recommendedName>
        <fullName evidence="6">Nitronate monooxygenase domain-containing protein</fullName>
    </recommendedName>
</protein>
<dbReference type="PANTHER" id="PTHR32332:SF34">
    <property type="entry name" value="2-NITROPROPANE DIOXYGENASE FAMILY, PUTATIVE-RELATED"/>
    <property type="match status" value="1"/>
</dbReference>
<dbReference type="Pfam" id="PF03060">
    <property type="entry name" value="NMO"/>
    <property type="match status" value="1"/>
</dbReference>
<dbReference type="InterPro" id="IPR004136">
    <property type="entry name" value="NMO"/>
</dbReference>
<keyword evidence="2" id="KW-0288">FMN</keyword>
<accession>A0A8H3YW73</accession>
<keyword evidence="1" id="KW-0285">Flavoprotein</keyword>
<proteinExistence type="predicted"/>
<dbReference type="Gene3D" id="3.20.20.70">
    <property type="entry name" value="Aldolase class I"/>
    <property type="match status" value="1"/>
</dbReference>
<organism evidence="4 5">
    <name type="scientific">Venturia inaequalis</name>
    <name type="common">Apple scab fungus</name>
    <dbReference type="NCBI Taxonomy" id="5025"/>
    <lineage>
        <taxon>Eukaryota</taxon>
        <taxon>Fungi</taxon>
        <taxon>Dikarya</taxon>
        <taxon>Ascomycota</taxon>
        <taxon>Pezizomycotina</taxon>
        <taxon>Dothideomycetes</taxon>
        <taxon>Pleosporomycetidae</taxon>
        <taxon>Venturiales</taxon>
        <taxon>Venturiaceae</taxon>
        <taxon>Venturia</taxon>
    </lineage>
</organism>
<sequence>MAPSLASQYPWTNSPLICNAPMGGFATHNLAAEVSRAGGLGFIGPVFGNLSTELEQAREVFRSHPLASSSAHPIDPDLLPLGLGFILWAAKLEDIVWTVAEYKPAALWLFAAPNATADYKTWTTALRKASPKSKIWIQTGSVAAALALAKDCTPDVLVMQGIDAGGHGLEKGAGIISLVPETIDTLAENGVQNISVVASGGIVEGRGAAAALTLGAEGIVLGTRFLASKEISVSSPVYVQAILDGKDGGQSTIRNKVFDQLRGANRWPGDYDGRALVNKSFEDWQNGVGLEEIQRLNNEVEAAGHGFGNDGTDGRAALWVGTGIGLVKRIMSAREIVEE</sequence>
<evidence type="ECO:0000256" key="1">
    <source>
        <dbReference type="ARBA" id="ARBA00022630"/>
    </source>
</evidence>
<evidence type="ECO:0000256" key="3">
    <source>
        <dbReference type="ARBA" id="ARBA00023002"/>
    </source>
</evidence>
<dbReference type="PANTHER" id="PTHR32332">
    <property type="entry name" value="2-NITROPROPANE DIOXYGENASE"/>
    <property type="match status" value="1"/>
</dbReference>
<evidence type="ECO:0008006" key="6">
    <source>
        <dbReference type="Google" id="ProtNLM"/>
    </source>
</evidence>
<comment type="caution">
    <text evidence="4">The sequence shown here is derived from an EMBL/GenBank/DDBJ whole genome shotgun (WGS) entry which is preliminary data.</text>
</comment>
<gene>
    <name evidence="4" type="ORF">EG328_005739</name>
</gene>
<dbReference type="CDD" id="cd04730">
    <property type="entry name" value="NPD_like"/>
    <property type="match status" value="1"/>
</dbReference>
<dbReference type="Proteomes" id="UP000447873">
    <property type="component" value="Unassembled WGS sequence"/>
</dbReference>
<dbReference type="SUPFAM" id="SSF51412">
    <property type="entry name" value="Inosine monophosphate dehydrogenase (IMPDH)"/>
    <property type="match status" value="1"/>
</dbReference>
<evidence type="ECO:0000256" key="2">
    <source>
        <dbReference type="ARBA" id="ARBA00022643"/>
    </source>
</evidence>
<keyword evidence="3" id="KW-0560">Oxidoreductase</keyword>
<dbReference type="AlphaFoldDB" id="A0A8H3YW73"/>
<dbReference type="InterPro" id="IPR013785">
    <property type="entry name" value="Aldolase_TIM"/>
</dbReference>
<dbReference type="GO" id="GO:0018580">
    <property type="term" value="F:nitronate monooxygenase activity"/>
    <property type="evidence" value="ECO:0007669"/>
    <property type="project" value="InterPro"/>
</dbReference>
<dbReference type="EMBL" id="WNWS01000302">
    <property type="protein sequence ID" value="KAE9971321.1"/>
    <property type="molecule type" value="Genomic_DNA"/>
</dbReference>
<evidence type="ECO:0000313" key="4">
    <source>
        <dbReference type="EMBL" id="KAE9971321.1"/>
    </source>
</evidence>